<dbReference type="PANTHER" id="PTHR34365:SF2">
    <property type="entry name" value="ENOLASE (DUF1399)"/>
    <property type="match status" value="1"/>
</dbReference>
<feature type="domain" description="GRPD C-terminal" evidence="1">
    <location>
        <begin position="483"/>
        <end position="659"/>
    </location>
</feature>
<dbReference type="Pfam" id="PF07173">
    <property type="entry name" value="GRDP-like"/>
    <property type="match status" value="1"/>
</dbReference>
<dbReference type="FunCoup" id="A0A1U7ZY48">
    <property type="interactions" value="786"/>
</dbReference>
<accession>A0A1U7ZY48</accession>
<dbReference type="OrthoDB" id="2684236at2759"/>
<dbReference type="KEGG" id="nnu:104598887"/>
<gene>
    <name evidence="3" type="primary">LOC104598887</name>
</gene>
<dbReference type="RefSeq" id="XP_010259463.1">
    <property type="nucleotide sequence ID" value="XM_010261161.2"/>
</dbReference>
<evidence type="ECO:0000259" key="1">
    <source>
        <dbReference type="Pfam" id="PF25335"/>
    </source>
</evidence>
<dbReference type="InterPro" id="IPR009836">
    <property type="entry name" value="GRDP-like"/>
</dbReference>
<dbReference type="Proteomes" id="UP000189703">
    <property type="component" value="Unplaced"/>
</dbReference>
<sequence>MSAISNGVGSSAEVTVKRTLSGVYDEAGIRFSIDLVAAARRHLFFLRAVSESPWFHDPSTVSQAIRRYDDLWMPFISDLTVGSTPPVLVPPLDIQWVWHCHSLNPPHYRKYCESRFGKLIGKPAIFDDENEEYALNRCRDIWNQRYPSEPFQLQADTDSSPFTSITNEDILNEVTKHKSLYFKFSQPYMSEILHLIAARQRYIGLLYVLRRFRDEYSRLVPTADILLIWLTHQQSYPAKYAGDVKEIEGDLGKVVGVWEAVKEEDRETTKKLWERAFDQPYEKAGATMDIHGIHSVKSPPMNWDTSDSDANRSDRSMETRFLLEVCVFLRSIPEKNETAEKKHEFLRLRIIRCHREMKIDKPISDIPGNSWGKTWKLYCEFGTRGLVLEHRRRGGGCFRSSKLVGRTAFLWNDLIRAPSLVLEKHEEQHVKAVVSITPPVQAPYLLKCVPDRVTDDSGAMISDVILRMNRYRPQEGRWLSRTVLDHAGRECFVVRIRVGGGIWRRGGEAPAAVRWEDRIVEIREGSWTYVAGSIGAAPQKVVGTATPKSESRGKKASWHLSTGDELTIEWETSSSSSSLGLTFHLENQTSLESSTKVRLLKGRKMQYQVSHRVDLDTNKESDYKENNEEDGFVTLVRFTQENPNGRATALLNWKFLVVELLPEEDAVLVLLLCMTILRSVSEISKEDIGNLLVRRRLKEAKPGSRDWGSVILHPTVSSTSSSFVSPHLQPWYWNVKAFMASDDVNQPTQQTNYSAAEGGDKLYKRSILA</sequence>
<evidence type="ECO:0000313" key="3">
    <source>
        <dbReference type="RefSeq" id="XP_010259463.1"/>
    </source>
</evidence>
<evidence type="ECO:0000313" key="2">
    <source>
        <dbReference type="Proteomes" id="UP000189703"/>
    </source>
</evidence>
<dbReference type="OMA" id="WYRNAAH"/>
<name>A0A1U7ZY48_NELNU</name>
<organism evidence="2 3">
    <name type="scientific">Nelumbo nucifera</name>
    <name type="common">Sacred lotus</name>
    <dbReference type="NCBI Taxonomy" id="4432"/>
    <lineage>
        <taxon>Eukaryota</taxon>
        <taxon>Viridiplantae</taxon>
        <taxon>Streptophyta</taxon>
        <taxon>Embryophyta</taxon>
        <taxon>Tracheophyta</taxon>
        <taxon>Spermatophyta</taxon>
        <taxon>Magnoliopsida</taxon>
        <taxon>Proteales</taxon>
        <taxon>Nelumbonaceae</taxon>
        <taxon>Nelumbo</taxon>
    </lineage>
</organism>
<dbReference type="InterPro" id="IPR057518">
    <property type="entry name" value="GRDP_C"/>
</dbReference>
<dbReference type="eggNOG" id="ENOG502QQ1A">
    <property type="taxonomic scope" value="Eukaryota"/>
</dbReference>
<protein>
    <submittedName>
        <fullName evidence="3">Glycine-rich domain-containing protein 2 isoform X1</fullName>
    </submittedName>
</protein>
<keyword evidence="2" id="KW-1185">Reference proteome</keyword>
<dbReference type="GeneID" id="104598887"/>
<dbReference type="PANTHER" id="PTHR34365">
    <property type="entry name" value="ENOLASE (DUF1399)"/>
    <property type="match status" value="1"/>
</dbReference>
<reference evidence="3" key="1">
    <citation type="submission" date="2025-08" db="UniProtKB">
        <authorList>
            <consortium name="RefSeq"/>
        </authorList>
    </citation>
    <scope>IDENTIFICATION</scope>
</reference>
<proteinExistence type="predicted"/>
<dbReference type="Pfam" id="PF25335">
    <property type="entry name" value="GRDP_C"/>
    <property type="match status" value="1"/>
</dbReference>
<dbReference type="AlphaFoldDB" id="A0A1U7ZY48"/>
<dbReference type="STRING" id="4432.A0A1U7ZY48"/>